<protein>
    <submittedName>
        <fullName evidence="1">Uncharacterized protein</fullName>
    </submittedName>
</protein>
<proteinExistence type="predicted"/>
<comment type="caution">
    <text evidence="1">The sequence shown here is derived from an EMBL/GenBank/DDBJ whole genome shotgun (WGS) entry which is preliminary data.</text>
</comment>
<evidence type="ECO:0000313" key="1">
    <source>
        <dbReference type="EMBL" id="KAJ9063846.1"/>
    </source>
</evidence>
<sequence>MKPLPIKSFRKLTQFIIDCVDLLVVPGLCKGQLHDYREPCLIGTPGQPKVGKEDLSFLDGCCVCNSQFPHCAPKVVQKVRWGMLRQEAESISHMSSAHLWYILEWERCQDVPNKLNGVYTVNSTEVNLVQADQLGILVGSNCPLRCPLSMRSPANASLDIGKDLWMRSSSSCITGGADTTAWPHEWHNLHKLWLGQRGPGLCGVCCLLFLRKKVSILKFLLILFFMLLYVFSPCWRLWQAKPFLAQAIMQVILCPWFSCALQF</sequence>
<dbReference type="Proteomes" id="UP001165960">
    <property type="component" value="Unassembled WGS sequence"/>
</dbReference>
<evidence type="ECO:0000313" key="2">
    <source>
        <dbReference type="Proteomes" id="UP001165960"/>
    </source>
</evidence>
<gene>
    <name evidence="1" type="ORF">DSO57_1039745</name>
</gene>
<reference evidence="1" key="1">
    <citation type="submission" date="2022-04" db="EMBL/GenBank/DDBJ databases">
        <title>Genome of the entomopathogenic fungus Entomophthora muscae.</title>
        <authorList>
            <person name="Elya C."/>
            <person name="Lovett B.R."/>
            <person name="Lee E."/>
            <person name="Macias A.M."/>
            <person name="Hajek A.E."/>
            <person name="De Bivort B.L."/>
            <person name="Kasson M.T."/>
            <person name="De Fine Licht H.H."/>
            <person name="Stajich J.E."/>
        </authorList>
    </citation>
    <scope>NUCLEOTIDE SEQUENCE</scope>
    <source>
        <strain evidence="1">Berkeley</strain>
    </source>
</reference>
<accession>A0ACC2SNX7</accession>
<keyword evidence="2" id="KW-1185">Reference proteome</keyword>
<name>A0ACC2SNX7_9FUNG</name>
<organism evidence="1 2">
    <name type="scientific">Entomophthora muscae</name>
    <dbReference type="NCBI Taxonomy" id="34485"/>
    <lineage>
        <taxon>Eukaryota</taxon>
        <taxon>Fungi</taxon>
        <taxon>Fungi incertae sedis</taxon>
        <taxon>Zoopagomycota</taxon>
        <taxon>Entomophthoromycotina</taxon>
        <taxon>Entomophthoromycetes</taxon>
        <taxon>Entomophthorales</taxon>
        <taxon>Entomophthoraceae</taxon>
        <taxon>Entomophthora</taxon>
    </lineage>
</organism>
<dbReference type="EMBL" id="QTSX02004619">
    <property type="protein sequence ID" value="KAJ9063846.1"/>
    <property type="molecule type" value="Genomic_DNA"/>
</dbReference>